<protein>
    <submittedName>
        <fullName evidence="1">Uncharacterized protein</fullName>
    </submittedName>
</protein>
<dbReference type="InterPro" id="IPR012337">
    <property type="entry name" value="RNaseH-like_sf"/>
</dbReference>
<sequence>MGLPQLKLKQDVVACWNSTYDMLARIFKMKDAVVSTLAILSHEQVNILTPTDWTIVEKRHSNIDSTVLPELREMIQILTAQLTTRFNTIEDNELIAQATLLDPRFKKYAFSDTNKTDKACASLSGSEQVSAATIQNASASTSSLWKNFDKKDLGHPQIQQRQE</sequence>
<reference evidence="1 2" key="1">
    <citation type="journal article" date="2024" name="BMC Genomics">
        <title>De novo assembly and annotation of Popillia japonica's genome with initial clues to its potential as an invasive pest.</title>
        <authorList>
            <person name="Cucini C."/>
            <person name="Boschi S."/>
            <person name="Funari R."/>
            <person name="Cardaioli E."/>
            <person name="Iannotti N."/>
            <person name="Marturano G."/>
            <person name="Paoli F."/>
            <person name="Bruttini M."/>
            <person name="Carapelli A."/>
            <person name="Frati F."/>
            <person name="Nardi F."/>
        </authorList>
    </citation>
    <scope>NUCLEOTIDE SEQUENCE [LARGE SCALE GENOMIC DNA]</scope>
    <source>
        <strain evidence="1">DMR45628</strain>
    </source>
</reference>
<evidence type="ECO:0000313" key="2">
    <source>
        <dbReference type="Proteomes" id="UP001458880"/>
    </source>
</evidence>
<name>A0AAW1KJA0_POPJA</name>
<dbReference type="AlphaFoldDB" id="A0AAW1KJA0"/>
<accession>A0AAW1KJA0</accession>
<comment type="caution">
    <text evidence="1">The sequence shown here is derived from an EMBL/GenBank/DDBJ whole genome shotgun (WGS) entry which is preliminary data.</text>
</comment>
<dbReference type="SUPFAM" id="SSF53098">
    <property type="entry name" value="Ribonuclease H-like"/>
    <property type="match status" value="1"/>
</dbReference>
<dbReference type="EMBL" id="JASPKY010000221">
    <property type="protein sequence ID" value="KAK9719296.1"/>
    <property type="molecule type" value="Genomic_DNA"/>
</dbReference>
<organism evidence="1 2">
    <name type="scientific">Popillia japonica</name>
    <name type="common">Japanese beetle</name>
    <dbReference type="NCBI Taxonomy" id="7064"/>
    <lineage>
        <taxon>Eukaryota</taxon>
        <taxon>Metazoa</taxon>
        <taxon>Ecdysozoa</taxon>
        <taxon>Arthropoda</taxon>
        <taxon>Hexapoda</taxon>
        <taxon>Insecta</taxon>
        <taxon>Pterygota</taxon>
        <taxon>Neoptera</taxon>
        <taxon>Endopterygota</taxon>
        <taxon>Coleoptera</taxon>
        <taxon>Polyphaga</taxon>
        <taxon>Scarabaeiformia</taxon>
        <taxon>Scarabaeidae</taxon>
        <taxon>Rutelinae</taxon>
        <taxon>Popillia</taxon>
    </lineage>
</organism>
<evidence type="ECO:0000313" key="1">
    <source>
        <dbReference type="EMBL" id="KAK9719296.1"/>
    </source>
</evidence>
<dbReference type="Proteomes" id="UP001458880">
    <property type="component" value="Unassembled WGS sequence"/>
</dbReference>
<proteinExistence type="predicted"/>
<keyword evidence="2" id="KW-1185">Reference proteome</keyword>
<gene>
    <name evidence="1" type="ORF">QE152_g22760</name>
</gene>